<reference evidence="5" key="1">
    <citation type="journal article" date="2019" name="Sci. Rep.">
        <title>Draft genome of Tanacetum cinerariifolium, the natural source of mosquito coil.</title>
        <authorList>
            <person name="Yamashiro T."/>
            <person name="Shiraishi A."/>
            <person name="Satake H."/>
            <person name="Nakayama K."/>
        </authorList>
    </citation>
    <scope>NUCLEOTIDE SEQUENCE</scope>
</reference>
<evidence type="ECO:0000259" key="4">
    <source>
        <dbReference type="PROSITE" id="PS50158"/>
    </source>
</evidence>
<dbReference type="GO" id="GO:0003676">
    <property type="term" value="F:nucleic acid binding"/>
    <property type="evidence" value="ECO:0007669"/>
    <property type="project" value="InterPro"/>
</dbReference>
<accession>A0A6L2JXU9</accession>
<dbReference type="SMART" id="SM00343">
    <property type="entry name" value="ZnF_C2HC"/>
    <property type="match status" value="1"/>
</dbReference>
<dbReference type="InterPro" id="IPR001878">
    <property type="entry name" value="Znf_CCHC"/>
</dbReference>
<keyword evidence="1" id="KW-0862">Zinc</keyword>
<name>A0A6L2JXU9_TANCI</name>
<evidence type="ECO:0000256" key="3">
    <source>
        <dbReference type="SAM" id="MobiDB-lite"/>
    </source>
</evidence>
<dbReference type="GO" id="GO:0008270">
    <property type="term" value="F:zinc ion binding"/>
    <property type="evidence" value="ECO:0007669"/>
    <property type="project" value="UniProtKB-KW"/>
</dbReference>
<keyword evidence="1" id="KW-0479">Metal-binding</keyword>
<evidence type="ECO:0000256" key="1">
    <source>
        <dbReference type="PROSITE-ProRule" id="PRU00047"/>
    </source>
</evidence>
<sequence length="1297" mass="147668">MADMNINASASQATAMAPPVRTDDQILPRIRWVPIGKSNCYLDLEKSQSNPIYKIAVDLLKHTNFFKAFTASSTIPSIYIQQFWDTVQYDKKAGWYRWKKKATLIVIPSIRFTKLIIHHLQRRHRFHPRPDSLLHLPNEEPILGYLKFSTKGKKRTLKYMAESVAEDAPTKEPQVVAEDADLEKALKESMKSIYDVPRASLPPVVIREPKSGKYQPLPEVPGKGKAKVTEEQVAHDLLSLQKPKKKSPANQYIFQRRVSEPTGSSKHDESLYVMLGQLENEEDSEKVMLGANEGGQARPDPGNAGADKLSMPSPVVHAGSDHEHMYLDVAEVSPQPSTEQLDEGLLQRPIRREQRVGGEVGQPWGMSVHTETTRHPPLDDEDIKSTHIPKVNLRQDWWKPFEEERPATLEPAWSISSSDVPVLTNNWASALASNYSPPPEDSLLAQTADIATFMDWFCKRRGITELKPQDLEGLAFEIVKVFHPDGSRPVLSISKKKATYYLDAGLEQMVPDHAVRTHMWILSVVRIKVFSMNGYDYMKKIVLCCADLNEHVIAERDFKYLYPSDFEDMYLLGIESYQTQLNLTKPQWDATGFEYKQDYTVIDSPKAVMFWDKYGVQMMMRFNEIHKFSNGTLQQIDKALDYRVKEFRINKMNLCLNTRFWTRKDVDRSKAFMFAIHKRLKTRRIFRNLESFVGGRSQEISEFVDTEKVAVCSSLRSLKPKRTIESRDKRSSKIISLGHHSIMLASSHTVKIDADIELEEKHQMFNAAGEELSATKHKLMLLDTTAKRRLQLLSQDKTVNEKCCYYSLWEVIINGDSPIPTIVVDGVVQPVSHKSAKQKLARRNELKARSTLLMALSDKHQLEFNSHKDAKTLMKAIEKRFGRNTETKKKLVSQLEIHKVSLSQEDVNLKFLLSLPSEWNTHTLIWRNKADLEEHSLDDLFNSFKIYKAEVKHSSSTGNPIQNLAFVSSSNTYSTTDSVSAATSVSAVCAKLPVPQLDNEDLKQIDVDDLEEMDLKWQMTMLTMKARKVLQKTGINLGDNKVTSMGFDMLKVECYNCHRKGHFARECRSPKDSRRSGCYDWSYQAEEEPANFALMAITSSSSFSDNEVPSCSKACSKAYAQLHSQYDKLTNDFQESIKLLNVEVQARDTALVSLRQKLNQVEQEIDDLKQKLDKFQTSFKNLTELLASQTNEKHGLGYCSLESDCEILSPSSPTDRLQPSGGYHVVPPLITRTFMPPKPDLVFHTAHIVVETNHSAFTIQLSPSKPAQDLSHSTRPLAPIIEDWVFDFEDESEINDP</sequence>
<gene>
    <name evidence="5" type="ORF">Tci_013340</name>
</gene>
<organism evidence="5">
    <name type="scientific">Tanacetum cinerariifolium</name>
    <name type="common">Dalmatian daisy</name>
    <name type="synonym">Chrysanthemum cinerariifolium</name>
    <dbReference type="NCBI Taxonomy" id="118510"/>
    <lineage>
        <taxon>Eukaryota</taxon>
        <taxon>Viridiplantae</taxon>
        <taxon>Streptophyta</taxon>
        <taxon>Embryophyta</taxon>
        <taxon>Tracheophyta</taxon>
        <taxon>Spermatophyta</taxon>
        <taxon>Magnoliopsida</taxon>
        <taxon>eudicotyledons</taxon>
        <taxon>Gunneridae</taxon>
        <taxon>Pentapetalae</taxon>
        <taxon>asterids</taxon>
        <taxon>campanulids</taxon>
        <taxon>Asterales</taxon>
        <taxon>Asteraceae</taxon>
        <taxon>Asteroideae</taxon>
        <taxon>Anthemideae</taxon>
        <taxon>Anthemidinae</taxon>
        <taxon>Tanacetum</taxon>
    </lineage>
</organism>
<feature type="domain" description="CCHC-type" evidence="4">
    <location>
        <begin position="1054"/>
        <end position="1069"/>
    </location>
</feature>
<keyword evidence="2" id="KW-0175">Coiled coil</keyword>
<dbReference type="Gene3D" id="4.10.60.10">
    <property type="entry name" value="Zinc finger, CCHC-type"/>
    <property type="match status" value="1"/>
</dbReference>
<evidence type="ECO:0000313" key="5">
    <source>
        <dbReference type="EMBL" id="GEU41362.1"/>
    </source>
</evidence>
<evidence type="ECO:0000256" key="2">
    <source>
        <dbReference type="SAM" id="Coils"/>
    </source>
</evidence>
<dbReference type="SUPFAM" id="SSF57756">
    <property type="entry name" value="Retrovirus zinc finger-like domains"/>
    <property type="match status" value="1"/>
</dbReference>
<comment type="caution">
    <text evidence="5">The sequence shown here is derived from an EMBL/GenBank/DDBJ whole genome shotgun (WGS) entry which is preliminary data.</text>
</comment>
<dbReference type="InterPro" id="IPR036875">
    <property type="entry name" value="Znf_CCHC_sf"/>
</dbReference>
<feature type="region of interest" description="Disordered" evidence="3">
    <location>
        <begin position="356"/>
        <end position="384"/>
    </location>
</feature>
<proteinExistence type="predicted"/>
<keyword evidence="1" id="KW-0863">Zinc-finger</keyword>
<feature type="coiled-coil region" evidence="2">
    <location>
        <begin position="1151"/>
        <end position="1185"/>
    </location>
</feature>
<protein>
    <recommendedName>
        <fullName evidence="4">CCHC-type domain-containing protein</fullName>
    </recommendedName>
</protein>
<dbReference type="EMBL" id="BKCJ010001428">
    <property type="protein sequence ID" value="GEU41362.1"/>
    <property type="molecule type" value="Genomic_DNA"/>
</dbReference>
<dbReference type="PROSITE" id="PS50158">
    <property type="entry name" value="ZF_CCHC"/>
    <property type="match status" value="1"/>
</dbReference>